<dbReference type="PANTHER" id="PTHR12149">
    <property type="entry name" value="FRUCTOSAMINE 3 KINASE-RELATED PROTEIN"/>
    <property type="match status" value="1"/>
</dbReference>
<comment type="caution">
    <text evidence="3">The sequence shown here is derived from an EMBL/GenBank/DDBJ whole genome shotgun (WGS) entry which is preliminary data.</text>
</comment>
<protein>
    <submittedName>
        <fullName evidence="3">Fructosamine kinase</fullName>
    </submittedName>
</protein>
<evidence type="ECO:0000256" key="2">
    <source>
        <dbReference type="PIRNR" id="PIRNR006221"/>
    </source>
</evidence>
<dbReference type="Gene3D" id="3.90.1200.10">
    <property type="match status" value="1"/>
</dbReference>
<evidence type="ECO:0000313" key="4">
    <source>
        <dbReference type="Proteomes" id="UP001296873"/>
    </source>
</evidence>
<dbReference type="EMBL" id="NRRL01000015">
    <property type="protein sequence ID" value="MBK1668016.1"/>
    <property type="molecule type" value="Genomic_DNA"/>
</dbReference>
<comment type="similarity">
    <text evidence="1 2">Belongs to the fructosamine kinase family.</text>
</comment>
<dbReference type="Pfam" id="PF03881">
    <property type="entry name" value="Fructosamin_kin"/>
    <property type="match status" value="1"/>
</dbReference>
<dbReference type="Gene3D" id="3.30.200.20">
    <property type="entry name" value="Phosphorylase Kinase, domain 1"/>
    <property type="match status" value="1"/>
</dbReference>
<keyword evidence="2 3" id="KW-0418">Kinase</keyword>
<name>A0ABS1DDL0_9PROT</name>
<reference evidence="3 4" key="1">
    <citation type="journal article" date="2020" name="Microorganisms">
        <title>Osmotic Adaptation and Compatible Solute Biosynthesis of Phototrophic Bacteria as Revealed from Genome Analyses.</title>
        <authorList>
            <person name="Imhoff J.F."/>
            <person name="Rahn T."/>
            <person name="Kunzel S."/>
            <person name="Keller A."/>
            <person name="Neulinger S.C."/>
        </authorList>
    </citation>
    <scope>NUCLEOTIDE SEQUENCE [LARGE SCALE GENOMIC DNA]</scope>
    <source>
        <strain evidence="3 4">DSM 9895</strain>
    </source>
</reference>
<evidence type="ECO:0000256" key="1">
    <source>
        <dbReference type="ARBA" id="ARBA00009460"/>
    </source>
</evidence>
<keyword evidence="2" id="KW-0808">Transferase</keyword>
<dbReference type="GO" id="GO:0016301">
    <property type="term" value="F:kinase activity"/>
    <property type="evidence" value="ECO:0007669"/>
    <property type="project" value="UniProtKB-KW"/>
</dbReference>
<sequence length="284" mass="31148">MDAELSQRIEQALGRTPTGAAPLPGGCIGEVVKLAFADGGAPAVAKCARGGGLALEGYMLQVLNDRSELPVPQVLYGDDTLLLMTFIDGHGPLNAAAQRDAADHVARLHAVRGVAFGLERDTLIGPLHQPNPQTERWLDFFRDHRLRYMADVALDRGSLTSQQRDRIERFAGKLGRYLDEPAHPALLHGDMWGGNVLPKGDRIAGFIDPAVYYGHPEIELAFATLFGTFGQPFFERYAERAPFEPGGFFEARRDVYNLYPLLVHAAAFGPGWAEQAMQTIDRLL</sequence>
<dbReference type="InterPro" id="IPR016477">
    <property type="entry name" value="Fructo-/Ketosamine-3-kinase"/>
</dbReference>
<dbReference type="PIRSF" id="PIRSF006221">
    <property type="entry name" value="Ketosamine-3-kinase"/>
    <property type="match status" value="1"/>
</dbReference>
<gene>
    <name evidence="3" type="ORF">CKO28_08200</name>
</gene>
<dbReference type="Proteomes" id="UP001296873">
    <property type="component" value="Unassembled WGS sequence"/>
</dbReference>
<keyword evidence="4" id="KW-1185">Reference proteome</keyword>
<dbReference type="InterPro" id="IPR011009">
    <property type="entry name" value="Kinase-like_dom_sf"/>
</dbReference>
<dbReference type="SUPFAM" id="SSF56112">
    <property type="entry name" value="Protein kinase-like (PK-like)"/>
    <property type="match status" value="1"/>
</dbReference>
<proteinExistence type="inferred from homology"/>
<evidence type="ECO:0000313" key="3">
    <source>
        <dbReference type="EMBL" id="MBK1668016.1"/>
    </source>
</evidence>
<accession>A0ABS1DDL0</accession>
<organism evidence="3 4">
    <name type="scientific">Rhodovibrio sodomensis</name>
    <dbReference type="NCBI Taxonomy" id="1088"/>
    <lineage>
        <taxon>Bacteria</taxon>
        <taxon>Pseudomonadati</taxon>
        <taxon>Pseudomonadota</taxon>
        <taxon>Alphaproteobacteria</taxon>
        <taxon>Rhodospirillales</taxon>
        <taxon>Rhodovibrionaceae</taxon>
        <taxon>Rhodovibrio</taxon>
    </lineage>
</organism>
<dbReference type="PANTHER" id="PTHR12149:SF8">
    <property type="entry name" value="PROTEIN-RIBULOSAMINE 3-KINASE"/>
    <property type="match status" value="1"/>
</dbReference>